<keyword evidence="3" id="KW-1185">Reference proteome</keyword>
<dbReference type="Pfam" id="PF20231">
    <property type="entry name" value="DUF6589"/>
    <property type="match status" value="1"/>
</dbReference>
<organism evidence="2 3">
    <name type="scientific">Mya arenaria</name>
    <name type="common">Soft-shell clam</name>
    <dbReference type="NCBI Taxonomy" id="6604"/>
    <lineage>
        <taxon>Eukaryota</taxon>
        <taxon>Metazoa</taxon>
        <taxon>Spiralia</taxon>
        <taxon>Lophotrochozoa</taxon>
        <taxon>Mollusca</taxon>
        <taxon>Bivalvia</taxon>
        <taxon>Autobranchia</taxon>
        <taxon>Heteroconchia</taxon>
        <taxon>Euheterodonta</taxon>
        <taxon>Imparidentia</taxon>
        <taxon>Neoheterodontei</taxon>
        <taxon>Myida</taxon>
        <taxon>Myoidea</taxon>
        <taxon>Myidae</taxon>
        <taxon>Mya</taxon>
    </lineage>
</organism>
<name>A0ABY7FK84_MYAAR</name>
<evidence type="ECO:0000313" key="2">
    <source>
        <dbReference type="EMBL" id="WAR21141.1"/>
    </source>
</evidence>
<protein>
    <recommendedName>
        <fullName evidence="1">DUF6589 domain-containing protein</fullName>
    </recommendedName>
</protein>
<proteinExistence type="predicted"/>
<reference evidence="2" key="1">
    <citation type="submission" date="2022-11" db="EMBL/GenBank/DDBJ databases">
        <title>Centuries of genome instability and evolution in soft-shell clam transmissible cancer (bioRxiv).</title>
        <authorList>
            <person name="Hart S.F.M."/>
            <person name="Yonemitsu M.A."/>
            <person name="Giersch R.M."/>
            <person name="Beal B.F."/>
            <person name="Arriagada G."/>
            <person name="Davis B.W."/>
            <person name="Ostrander E.A."/>
            <person name="Goff S.P."/>
            <person name="Metzger M.J."/>
        </authorList>
    </citation>
    <scope>NUCLEOTIDE SEQUENCE</scope>
    <source>
        <strain evidence="2">MELC-2E11</strain>
        <tissue evidence="2">Siphon/mantle</tissue>
    </source>
</reference>
<gene>
    <name evidence="2" type="ORF">MAR_015115</name>
</gene>
<dbReference type="Proteomes" id="UP001164746">
    <property type="component" value="Chromosome 12"/>
</dbReference>
<evidence type="ECO:0000259" key="1">
    <source>
        <dbReference type="Pfam" id="PF20231"/>
    </source>
</evidence>
<accession>A0ABY7FK84</accession>
<feature type="domain" description="DUF6589" evidence="1">
    <location>
        <begin position="38"/>
        <end position="143"/>
    </location>
</feature>
<dbReference type="EMBL" id="CP111023">
    <property type="protein sequence ID" value="WAR21141.1"/>
    <property type="molecule type" value="Genomic_DNA"/>
</dbReference>
<sequence length="207" mass="23670">MGICCKQSYIHTTNLDDKAVLRAENIASDVNLLNSVEHRRIRDRMVNMFNIGILEENLSSIPGVVNILEKIQEYVPADGANVHTLICWRDGLSYERHVDAQSSRANADNSLLRLEGLEPSAQVFHKRMLLMQNVFNQRSVTRNVSESFNYVSEFLRFVTEGYITAFALEELQLDDLNEEVEINTEDVQRVSEVIVDNIWNPTRIVDG</sequence>
<evidence type="ECO:0000313" key="3">
    <source>
        <dbReference type="Proteomes" id="UP001164746"/>
    </source>
</evidence>
<dbReference type="InterPro" id="IPR046496">
    <property type="entry name" value="DUF6589"/>
</dbReference>